<evidence type="ECO:0000256" key="1">
    <source>
        <dbReference type="SAM" id="Phobius"/>
    </source>
</evidence>
<dbReference type="EMBL" id="SUVG01000001">
    <property type="protein sequence ID" value="MBE6420713.1"/>
    <property type="molecule type" value="Genomic_DNA"/>
</dbReference>
<reference evidence="2" key="1">
    <citation type="submission" date="2019-04" db="EMBL/GenBank/DDBJ databases">
        <title>Evolution of Biomass-Degrading Anaerobic Consortia Revealed by Metagenomics.</title>
        <authorList>
            <person name="Peng X."/>
        </authorList>
    </citation>
    <scope>NUCLEOTIDE SEQUENCE</scope>
    <source>
        <strain evidence="2">SIG66</strain>
    </source>
</reference>
<sequence>MLKILLKSVILVFIILSVYFIVHPSACSNLMLGRVTNPNGKEPVRTEYNQSRGELLVPQGDTPLPSTAPQGIYDTNTLNAQQEAPTYSQEDIDYAIASRYVELENEYAKNNAVGKDTAKEISSIVMDDFELTQQEWESFLQRATTTNLFNKVRNEMPLTSAN</sequence>
<comment type="caution">
    <text evidence="2">The sequence shown here is derived from an EMBL/GenBank/DDBJ whole genome shotgun (WGS) entry which is preliminary data.</text>
</comment>
<gene>
    <name evidence="2" type="ORF">E7027_00985</name>
</gene>
<accession>A0A928DMV8</accession>
<evidence type="ECO:0000313" key="3">
    <source>
        <dbReference type="Proteomes" id="UP000725649"/>
    </source>
</evidence>
<dbReference type="Proteomes" id="UP000725649">
    <property type="component" value="Unassembled WGS sequence"/>
</dbReference>
<protein>
    <submittedName>
        <fullName evidence="2">Uncharacterized protein</fullName>
    </submittedName>
</protein>
<name>A0A928DMV8_9BACT</name>
<keyword evidence="1" id="KW-1133">Transmembrane helix</keyword>
<keyword evidence="1" id="KW-0812">Transmembrane</keyword>
<organism evidence="2 3">
    <name type="scientific">Candidatus Avelusimicrobium gallicola</name>
    <dbReference type="NCBI Taxonomy" id="2562704"/>
    <lineage>
        <taxon>Bacteria</taxon>
        <taxon>Pseudomonadati</taxon>
        <taxon>Elusimicrobiota</taxon>
        <taxon>Elusimicrobia</taxon>
        <taxon>Elusimicrobiales</taxon>
        <taxon>Elusimicrobiaceae</taxon>
        <taxon>Candidatus Avelusimicrobium</taxon>
    </lineage>
</organism>
<dbReference type="AlphaFoldDB" id="A0A928DMV8"/>
<evidence type="ECO:0000313" key="2">
    <source>
        <dbReference type="EMBL" id="MBE6420713.1"/>
    </source>
</evidence>
<feature type="transmembrane region" description="Helical" evidence="1">
    <location>
        <begin position="5"/>
        <end position="22"/>
    </location>
</feature>
<proteinExistence type="predicted"/>
<keyword evidence="1" id="KW-0472">Membrane</keyword>